<dbReference type="InterPro" id="IPR051863">
    <property type="entry name" value="HIPP"/>
</dbReference>
<comment type="caution">
    <text evidence="9">The sequence shown here is derived from an EMBL/GenBank/DDBJ whole genome shotgun (WGS) entry which is preliminary data.</text>
</comment>
<dbReference type="EMBL" id="CAUOFW020006307">
    <property type="protein sequence ID" value="CAK9174232.1"/>
    <property type="molecule type" value="Genomic_DNA"/>
</dbReference>
<keyword evidence="2" id="KW-0488">Methylation</keyword>
<evidence type="ECO:0000256" key="3">
    <source>
        <dbReference type="ARBA" id="ARBA00022723"/>
    </source>
</evidence>
<dbReference type="SUPFAM" id="SSF55008">
    <property type="entry name" value="HMA, heavy metal-associated domain"/>
    <property type="match status" value="1"/>
</dbReference>
<comment type="subcellular location">
    <subcellularLocation>
        <location evidence="1">Membrane</location>
        <topology evidence="1">Peripheral membrane protein</topology>
    </subcellularLocation>
</comment>
<evidence type="ECO:0000256" key="4">
    <source>
        <dbReference type="ARBA" id="ARBA00023288"/>
    </source>
</evidence>
<dbReference type="EMBL" id="CAUOFW020004869">
    <property type="protein sequence ID" value="CAK9167584.1"/>
    <property type="molecule type" value="Genomic_DNA"/>
</dbReference>
<dbReference type="InterPro" id="IPR036163">
    <property type="entry name" value="HMA_dom_sf"/>
</dbReference>
<keyword evidence="10" id="KW-1185">Reference proteome</keyword>
<dbReference type="AlphaFoldDB" id="A0ABC8TXT5"/>
<keyword evidence="4" id="KW-0449">Lipoprotein</keyword>
<dbReference type="GO" id="GO:0009626">
    <property type="term" value="P:plant-type hypersensitive response"/>
    <property type="evidence" value="ECO:0007669"/>
    <property type="project" value="UniProtKB-KW"/>
</dbReference>
<dbReference type="InterPro" id="IPR006121">
    <property type="entry name" value="HMA_dom"/>
</dbReference>
<dbReference type="Pfam" id="PF00403">
    <property type="entry name" value="HMA"/>
    <property type="match status" value="1"/>
</dbReference>
<evidence type="ECO:0000256" key="6">
    <source>
        <dbReference type="ARBA" id="ARBA00024045"/>
    </source>
</evidence>
<dbReference type="GO" id="GO:0016020">
    <property type="term" value="C:membrane"/>
    <property type="evidence" value="ECO:0007669"/>
    <property type="project" value="UniProtKB-SubCell"/>
</dbReference>
<dbReference type="PROSITE" id="PS50846">
    <property type="entry name" value="HMA_2"/>
    <property type="match status" value="1"/>
</dbReference>
<protein>
    <recommendedName>
        <fullName evidence="7">HMA domain-containing protein</fullName>
    </recommendedName>
</protein>
<keyword evidence="5" id="KW-0636">Prenylation</keyword>
<evidence type="ECO:0000313" key="8">
    <source>
        <dbReference type="EMBL" id="CAK9167584.1"/>
    </source>
</evidence>
<reference evidence="9 10" key="1">
    <citation type="submission" date="2024-02" db="EMBL/GenBank/DDBJ databases">
        <authorList>
            <person name="Vignale AGUSTIN F."/>
            <person name="Sosa J E."/>
            <person name="Modenutti C."/>
        </authorList>
    </citation>
    <scope>NUCLEOTIDE SEQUENCE [LARGE SCALE GENOMIC DNA]</scope>
</reference>
<dbReference type="Gene3D" id="3.30.70.100">
    <property type="match status" value="1"/>
</dbReference>
<evidence type="ECO:0000256" key="5">
    <source>
        <dbReference type="ARBA" id="ARBA00023289"/>
    </source>
</evidence>
<proteinExistence type="inferred from homology"/>
<name>A0ABC8TXT5_9AQUA</name>
<dbReference type="GO" id="GO:0046872">
    <property type="term" value="F:metal ion binding"/>
    <property type="evidence" value="ECO:0007669"/>
    <property type="project" value="UniProtKB-KW"/>
</dbReference>
<evidence type="ECO:0000256" key="1">
    <source>
        <dbReference type="ARBA" id="ARBA00004170"/>
    </source>
</evidence>
<feature type="domain" description="HMA" evidence="7">
    <location>
        <begin position="2"/>
        <end position="65"/>
    </location>
</feature>
<comment type="similarity">
    <text evidence="6">Belongs to the HIPP family.</text>
</comment>
<evidence type="ECO:0000313" key="10">
    <source>
        <dbReference type="Proteomes" id="UP001642360"/>
    </source>
</evidence>
<evidence type="ECO:0000313" key="9">
    <source>
        <dbReference type="EMBL" id="CAK9174232.1"/>
    </source>
</evidence>
<accession>A0ABC8TXT5</accession>
<keyword evidence="3" id="KW-0479">Metal-binding</keyword>
<dbReference type="PANTHER" id="PTHR45811">
    <property type="entry name" value="COPPER TRANSPORT PROTEIN FAMILY-RELATED"/>
    <property type="match status" value="1"/>
</dbReference>
<organism evidence="9 10">
    <name type="scientific">Ilex paraguariensis</name>
    <name type="common">yerba mate</name>
    <dbReference type="NCBI Taxonomy" id="185542"/>
    <lineage>
        <taxon>Eukaryota</taxon>
        <taxon>Viridiplantae</taxon>
        <taxon>Streptophyta</taxon>
        <taxon>Embryophyta</taxon>
        <taxon>Tracheophyta</taxon>
        <taxon>Spermatophyta</taxon>
        <taxon>Magnoliopsida</taxon>
        <taxon>eudicotyledons</taxon>
        <taxon>Gunneridae</taxon>
        <taxon>Pentapetalae</taxon>
        <taxon>asterids</taxon>
        <taxon>campanulids</taxon>
        <taxon>Aquifoliales</taxon>
        <taxon>Aquifoliaceae</taxon>
        <taxon>Ilex</taxon>
    </lineage>
</organism>
<sequence>MKQKTVLRVCFNCRKCKTAVLKAVAKLEGIDSVAVDAEKWTLTVVGNVDPVRLAEQIRKIGKGAEIMSVEPPKPNPPEPKEKSEVELNPLPTCCKECHLVVVRYFPYEGGFCSIL</sequence>
<dbReference type="PANTHER" id="PTHR45811:SF33">
    <property type="entry name" value="HEAVY METAL-ASSOCIATED ISOPRENYLATED PLANT PROTEIN 2-RELATED"/>
    <property type="match status" value="1"/>
</dbReference>
<dbReference type="Proteomes" id="UP001642360">
    <property type="component" value="Unassembled WGS sequence"/>
</dbReference>
<gene>
    <name evidence="8" type="ORF">ILEXP_LOCUS36858</name>
    <name evidence="9" type="ORF">ILEXP_LOCUS43963</name>
</gene>
<evidence type="ECO:0000259" key="7">
    <source>
        <dbReference type="PROSITE" id="PS50846"/>
    </source>
</evidence>
<evidence type="ECO:0000256" key="2">
    <source>
        <dbReference type="ARBA" id="ARBA00022481"/>
    </source>
</evidence>